<evidence type="ECO:0000256" key="8">
    <source>
        <dbReference type="ARBA" id="ARBA00022753"/>
    </source>
</evidence>
<dbReference type="Gene3D" id="1.10.555.10">
    <property type="entry name" value="Rho GTPase activation protein"/>
    <property type="match status" value="1"/>
</dbReference>
<evidence type="ECO:0000256" key="2">
    <source>
        <dbReference type="ARBA" id="ARBA00004481"/>
    </source>
</evidence>
<dbReference type="InterPro" id="IPR023175">
    <property type="entry name" value="Vta1/CALS_N_sf"/>
</dbReference>
<name>A0A182DXH8_ONCOC</name>
<dbReference type="Pfam" id="PF00620">
    <property type="entry name" value="RhoGAP"/>
    <property type="match status" value="1"/>
</dbReference>
<keyword evidence="10" id="KW-1133">Transmembrane helix</keyword>
<evidence type="ECO:0000313" key="18">
    <source>
        <dbReference type="Proteomes" id="UP000271087"/>
    </source>
</evidence>
<dbReference type="AlphaFoldDB" id="A0A182DXH8"/>
<gene>
    <name evidence="17" type="ORF">NOO_LOCUS355</name>
</gene>
<dbReference type="STRING" id="42157.A0A182DXH8"/>
<comment type="subcellular location">
    <subcellularLocation>
        <location evidence="3">Cytoplasm</location>
    </subcellularLocation>
    <subcellularLocation>
        <location evidence="2">Endosome membrane</location>
        <topology evidence="2">Peripheral membrane protein</topology>
    </subcellularLocation>
    <subcellularLocation>
        <location evidence="1">Golgi apparatus membrane</location>
    </subcellularLocation>
</comment>
<dbReference type="Pfam" id="PF09787">
    <property type="entry name" value="Golgin_A5"/>
    <property type="match status" value="1"/>
</dbReference>
<dbReference type="GO" id="GO:0005771">
    <property type="term" value="C:multivesicular body"/>
    <property type="evidence" value="ECO:0007669"/>
    <property type="project" value="TreeGrafter"/>
</dbReference>
<keyword evidence="12 14" id="KW-0175">Coiled coil</keyword>
<evidence type="ECO:0000256" key="4">
    <source>
        <dbReference type="ARBA" id="ARBA00007895"/>
    </source>
</evidence>
<dbReference type="GO" id="GO:0007165">
    <property type="term" value="P:signal transduction"/>
    <property type="evidence" value="ECO:0007669"/>
    <property type="project" value="InterPro"/>
</dbReference>
<dbReference type="GO" id="GO:0032511">
    <property type="term" value="P:late endosome to vacuole transport via multivesicular body sorting pathway"/>
    <property type="evidence" value="ECO:0007669"/>
    <property type="project" value="InterPro"/>
</dbReference>
<dbReference type="PROSITE" id="PS50238">
    <property type="entry name" value="RHOGAP"/>
    <property type="match status" value="1"/>
</dbReference>
<reference evidence="17 18" key="2">
    <citation type="submission" date="2018-08" db="EMBL/GenBank/DDBJ databases">
        <authorList>
            <person name="Laetsch R D."/>
            <person name="Stevens L."/>
            <person name="Kumar S."/>
            <person name="Blaxter L. M."/>
        </authorList>
    </citation>
    <scope>NUCLEOTIDE SEQUENCE [LARGE SCALE GENOMIC DNA]</scope>
</reference>
<evidence type="ECO:0000256" key="13">
    <source>
        <dbReference type="ARBA" id="ARBA00023136"/>
    </source>
</evidence>
<dbReference type="InterPro" id="IPR041212">
    <property type="entry name" value="Vta1_C"/>
</dbReference>
<evidence type="ECO:0000256" key="7">
    <source>
        <dbReference type="ARBA" id="ARBA00022692"/>
    </source>
</evidence>
<keyword evidence="9" id="KW-0653">Protein transport</keyword>
<keyword evidence="11" id="KW-0333">Golgi apparatus</keyword>
<protein>
    <submittedName>
        <fullName evidence="19">Rho-GAP domain-containing protein</fullName>
    </submittedName>
</protein>
<organism evidence="19">
    <name type="scientific">Onchocerca ochengi</name>
    <name type="common">Filarial nematode worm</name>
    <dbReference type="NCBI Taxonomy" id="42157"/>
    <lineage>
        <taxon>Eukaryota</taxon>
        <taxon>Metazoa</taxon>
        <taxon>Ecdysozoa</taxon>
        <taxon>Nematoda</taxon>
        <taxon>Chromadorea</taxon>
        <taxon>Rhabditida</taxon>
        <taxon>Spirurina</taxon>
        <taxon>Spiruromorpha</taxon>
        <taxon>Filarioidea</taxon>
        <taxon>Onchocercidae</taxon>
        <taxon>Onchocerca</taxon>
    </lineage>
</organism>
<reference evidence="19" key="1">
    <citation type="submission" date="2016-06" db="UniProtKB">
        <authorList>
            <consortium name="WormBaseParasite"/>
        </authorList>
    </citation>
    <scope>IDENTIFICATION</scope>
</reference>
<evidence type="ECO:0000256" key="15">
    <source>
        <dbReference type="SAM" id="MobiDB-lite"/>
    </source>
</evidence>
<evidence type="ECO:0000256" key="10">
    <source>
        <dbReference type="ARBA" id="ARBA00022989"/>
    </source>
</evidence>
<dbReference type="PRINTS" id="PR00888">
    <property type="entry name" value="SM22CALPONIN"/>
</dbReference>
<evidence type="ECO:0000313" key="17">
    <source>
        <dbReference type="EMBL" id="VDK61959.1"/>
    </source>
</evidence>
<dbReference type="GO" id="GO:0015031">
    <property type="term" value="P:protein transport"/>
    <property type="evidence" value="ECO:0007669"/>
    <property type="project" value="UniProtKB-KW"/>
</dbReference>
<keyword evidence="18" id="KW-1185">Reference proteome</keyword>
<proteinExistence type="inferred from homology"/>
<keyword evidence="7" id="KW-0812">Transmembrane</keyword>
<keyword evidence="5" id="KW-0813">Transport</keyword>
<dbReference type="GO" id="GO:0007030">
    <property type="term" value="P:Golgi organization"/>
    <property type="evidence" value="ECO:0007669"/>
    <property type="project" value="InterPro"/>
</dbReference>
<feature type="coiled-coil region" evidence="14">
    <location>
        <begin position="225"/>
        <end position="365"/>
    </location>
</feature>
<dbReference type="InterPro" id="IPR003096">
    <property type="entry name" value="SM22_calponin"/>
</dbReference>
<evidence type="ECO:0000256" key="1">
    <source>
        <dbReference type="ARBA" id="ARBA00004394"/>
    </source>
</evidence>
<evidence type="ECO:0000256" key="3">
    <source>
        <dbReference type="ARBA" id="ARBA00004496"/>
    </source>
</evidence>
<dbReference type="InterPro" id="IPR039431">
    <property type="entry name" value="Vta1/CALS_N"/>
</dbReference>
<comment type="similarity">
    <text evidence="4">Belongs to the VTA1 family.</text>
</comment>
<dbReference type="InterPro" id="IPR008936">
    <property type="entry name" value="Rho_GTPase_activation_prot"/>
</dbReference>
<evidence type="ECO:0000256" key="9">
    <source>
        <dbReference type="ARBA" id="ARBA00022927"/>
    </source>
</evidence>
<feature type="region of interest" description="Disordered" evidence="15">
    <location>
        <begin position="853"/>
        <end position="875"/>
    </location>
</feature>
<dbReference type="Gene3D" id="1.20.5.420">
    <property type="entry name" value="Immunoglobulin FC, subunit C"/>
    <property type="match status" value="1"/>
</dbReference>
<feature type="coiled-coil region" evidence="14">
    <location>
        <begin position="399"/>
        <end position="540"/>
    </location>
</feature>
<dbReference type="OrthoDB" id="391137at2759"/>
<evidence type="ECO:0000256" key="6">
    <source>
        <dbReference type="ARBA" id="ARBA00022490"/>
    </source>
</evidence>
<dbReference type="Proteomes" id="UP000271087">
    <property type="component" value="Unassembled WGS sequence"/>
</dbReference>
<dbReference type="PANTHER" id="PTHR46009">
    <property type="entry name" value="VACUOLAR PROTEIN SORTING-ASSOCIATED PROTEIN VTA1 HOMOLOG"/>
    <property type="match status" value="1"/>
</dbReference>
<keyword evidence="13" id="KW-0472">Membrane</keyword>
<evidence type="ECO:0000256" key="14">
    <source>
        <dbReference type="SAM" id="Coils"/>
    </source>
</evidence>
<sequence length="1115" mass="126752">EAKGEKRDWSEEKLRAGEAIIGLQMGTNKGANASGINMDNLCNKISGQFIELQGDYRTFSSMSWLAKVSHIAGRAEDLLNQIDQNAAVALRNTKKGVSKTDSVMSLIDIKGQGTNKLEKLRPETVEATTKKHVRTDHTSSVSSRIHNKKKDDELIAYLNNSNEPTSSRCSSVASCFSAPNPQIANAFGTMSEPYTTEEYLKAQHSDALKCLSIKESQMAVTCVRLQEAEEAIMKKDIQIAELDKELKLMKRKLEAEDDGIANDRSSLKKLQREHNREKEEFEKREQDYVKRLESANNENSETEKELQRLRAKILEMEMNEQNLVEEIRLAKYNLKANKHEFDEYKQRAQKILSAKENLLTSLKENSSGSDGVANSVELEELRCEFDLLKDDLQQSQFVIYNLKGDIQELENRLHDEQRVSGVQRENLLKQIHHHLSQTNQYKEQMERIQLEYDLLKAEMHRQEEAVERKLAEKDIELTKLMEEKKASKRYEIGEMEQKILFLSEKLISKQAVIERIESEKRSLELRLERAEHTCKNTETSSIKTVAIEMRGNGVNTNDQSYSLFTVSHSDNMFIRTAKFAFYIFDHVGANSDGIEDNFFQVTSSYIYAQSHVPFHFLHVLYTVTRMEITYSHLESMASVTQIPQSLRSIAHYVKIGAENADRDPIVHYWCLFYAVQTGMNIDKKSAEALQYLTSLLSILEDMKKKLSGQEALTQDLVAQAHIENFAMKLFDYADKNDRQSNFTKGVVRAFYTAGHLIDVLTLFGELDENLIAIRKYAKWKATYIHSCMKNGEIPKPGSGFNQDDNLKDFNMRIPQTEMRKESQSTTDGPTQPPPNSLGPSYIYSDSAPTVETCEASHIPEAKRSSQEVSENSDSGRLTLDDYMEAQKYAKYAVSALSYEDSKTAIEREHAIFAVPLSLAVLRMGSHDGIPLPVIVRQCIDCINEKGLCVEGIHRISAPKANLDKLEKAVNSRYSIQLEDIHDASGLLKRFLRQLPEHILTNEKRPIFEKIAANCPCGTLSPCRCLVADMLKAQLISLPGENYMLLAYIFIHSQMILQNSDKNKMGMAALGLILQAALNVSQPLVRIFLLNASDIILMKYHSPSMVYLFKDVQIKR</sequence>
<accession>A0A182DXH8</accession>
<evidence type="ECO:0000259" key="16">
    <source>
        <dbReference type="PROSITE" id="PS50238"/>
    </source>
</evidence>
<evidence type="ECO:0000256" key="11">
    <source>
        <dbReference type="ARBA" id="ARBA00023034"/>
    </source>
</evidence>
<dbReference type="Pfam" id="PF04652">
    <property type="entry name" value="Vta1"/>
    <property type="match status" value="1"/>
</dbReference>
<dbReference type="InterPro" id="IPR019177">
    <property type="entry name" value="Golgin_subfamily_A_member_5"/>
</dbReference>
<dbReference type="GO" id="GO:0010008">
    <property type="term" value="C:endosome membrane"/>
    <property type="evidence" value="ECO:0007669"/>
    <property type="project" value="UniProtKB-SubCell"/>
</dbReference>
<dbReference type="Pfam" id="PF18097">
    <property type="entry name" value="Vta1_C"/>
    <property type="match status" value="1"/>
</dbReference>
<feature type="domain" description="Rho-GAP" evidence="16">
    <location>
        <begin position="914"/>
        <end position="1115"/>
    </location>
</feature>
<evidence type="ECO:0000256" key="12">
    <source>
        <dbReference type="ARBA" id="ARBA00023054"/>
    </source>
</evidence>
<keyword evidence="8" id="KW-0967">Endosome</keyword>
<feature type="region of interest" description="Disordered" evidence="15">
    <location>
        <begin position="817"/>
        <end position="841"/>
    </location>
</feature>
<dbReference type="WBParaSite" id="nOo.2.0.1.t00355-RA">
    <property type="protein sequence ID" value="nOo.2.0.1.t00355-RA"/>
    <property type="gene ID" value="nOo.2.0.1.g00355"/>
</dbReference>
<dbReference type="EMBL" id="UYRW01000033">
    <property type="protein sequence ID" value="VDK61959.1"/>
    <property type="molecule type" value="Genomic_DNA"/>
</dbReference>
<dbReference type="Gene3D" id="1.25.40.270">
    <property type="entry name" value="Vacuolar protein sorting-associated protein vta1"/>
    <property type="match status" value="1"/>
</dbReference>
<dbReference type="SMART" id="SM00324">
    <property type="entry name" value="RhoGAP"/>
    <property type="match status" value="1"/>
</dbReference>
<evidence type="ECO:0000256" key="5">
    <source>
        <dbReference type="ARBA" id="ARBA00022448"/>
    </source>
</evidence>
<evidence type="ECO:0000313" key="19">
    <source>
        <dbReference type="WBParaSite" id="nOo.2.0.1.t00355-RA"/>
    </source>
</evidence>
<dbReference type="InterPro" id="IPR000198">
    <property type="entry name" value="RhoGAP_dom"/>
</dbReference>
<feature type="compositionally biased region" description="Polar residues" evidence="15">
    <location>
        <begin position="866"/>
        <end position="875"/>
    </location>
</feature>
<dbReference type="InterPro" id="IPR044538">
    <property type="entry name" value="Vta1-like"/>
</dbReference>
<dbReference type="SUPFAM" id="SSF48350">
    <property type="entry name" value="GTPase activation domain, GAP"/>
    <property type="match status" value="1"/>
</dbReference>
<keyword evidence="6" id="KW-0963">Cytoplasm</keyword>
<dbReference type="PANTHER" id="PTHR46009:SF1">
    <property type="entry name" value="VACUOLAR PROTEIN SORTING-ASSOCIATED PROTEIN VTA1 HOMOLOG"/>
    <property type="match status" value="1"/>
</dbReference>
<dbReference type="GO" id="GO:0000139">
    <property type="term" value="C:Golgi membrane"/>
    <property type="evidence" value="ECO:0007669"/>
    <property type="project" value="UniProtKB-SubCell"/>
</dbReference>